<evidence type="ECO:0000256" key="2">
    <source>
        <dbReference type="ARBA" id="ARBA00006679"/>
    </source>
</evidence>
<evidence type="ECO:0000256" key="7">
    <source>
        <dbReference type="SAM" id="Phobius"/>
    </source>
</evidence>
<dbReference type="InterPro" id="IPR051907">
    <property type="entry name" value="DoxX-like_oxidoreductase"/>
</dbReference>
<dbReference type="EMBL" id="JAEKNQ010000013">
    <property type="protein sequence ID" value="MBJ7602005.1"/>
    <property type="molecule type" value="Genomic_DNA"/>
</dbReference>
<evidence type="ECO:0000256" key="4">
    <source>
        <dbReference type="ARBA" id="ARBA00022692"/>
    </source>
</evidence>
<dbReference type="PANTHER" id="PTHR33452">
    <property type="entry name" value="OXIDOREDUCTASE CATD-RELATED"/>
    <property type="match status" value="1"/>
</dbReference>
<accession>A0A934KBY6</accession>
<protein>
    <submittedName>
        <fullName evidence="8">DoxX family protein</fullName>
    </submittedName>
</protein>
<reference evidence="8 9" key="1">
    <citation type="submission" date="2020-10" db="EMBL/GenBank/DDBJ databases">
        <title>Ca. Dormibacterota MAGs.</title>
        <authorList>
            <person name="Montgomery K."/>
        </authorList>
    </citation>
    <scope>NUCLEOTIDE SEQUENCE [LARGE SCALE GENOMIC DNA]</scope>
    <source>
        <strain evidence="8">SC8811_S16_3</strain>
    </source>
</reference>
<keyword evidence="5 7" id="KW-1133">Transmembrane helix</keyword>
<dbReference type="RefSeq" id="WP_338176394.1">
    <property type="nucleotide sequence ID" value="NZ_JAEKNQ010000013.1"/>
</dbReference>
<dbReference type="InterPro" id="IPR032808">
    <property type="entry name" value="DoxX"/>
</dbReference>
<dbReference type="AlphaFoldDB" id="A0A934KBY6"/>
<organism evidence="8 9">
    <name type="scientific">Candidatus Dormiibacter inghamiae</name>
    <dbReference type="NCBI Taxonomy" id="3127013"/>
    <lineage>
        <taxon>Bacteria</taxon>
        <taxon>Bacillati</taxon>
        <taxon>Candidatus Dormiibacterota</taxon>
        <taxon>Candidatus Dormibacteria</taxon>
        <taxon>Candidatus Dormibacterales</taxon>
        <taxon>Candidatus Dormibacteraceae</taxon>
        <taxon>Candidatus Dormiibacter</taxon>
    </lineage>
</organism>
<dbReference type="Pfam" id="PF07681">
    <property type="entry name" value="DoxX"/>
    <property type="match status" value="1"/>
</dbReference>
<sequence length="153" mass="15469">MTSVGLLLLRLVAGGTLMVHGYPKLFGGPGQKAPEPMAKLLGSNYPAAVEAGGPKAFAQNLERMGVPQPELAAYLSGLAEFGGGLLLAVGAFTGIASAAVIFNMAVAVQKVHWKVGFYGQGGYEFPALLAAAVATIGLSGPGALSLSGSRARR</sequence>
<keyword evidence="3" id="KW-1003">Cell membrane</keyword>
<proteinExistence type="inferred from homology"/>
<dbReference type="Proteomes" id="UP000620075">
    <property type="component" value="Unassembled WGS sequence"/>
</dbReference>
<evidence type="ECO:0000313" key="8">
    <source>
        <dbReference type="EMBL" id="MBJ7602005.1"/>
    </source>
</evidence>
<keyword evidence="6 7" id="KW-0472">Membrane</keyword>
<evidence type="ECO:0000256" key="1">
    <source>
        <dbReference type="ARBA" id="ARBA00004651"/>
    </source>
</evidence>
<evidence type="ECO:0000256" key="5">
    <source>
        <dbReference type="ARBA" id="ARBA00022989"/>
    </source>
</evidence>
<comment type="caution">
    <text evidence="8">The sequence shown here is derived from an EMBL/GenBank/DDBJ whole genome shotgun (WGS) entry which is preliminary data.</text>
</comment>
<feature type="transmembrane region" description="Helical" evidence="7">
    <location>
        <begin position="85"/>
        <end position="105"/>
    </location>
</feature>
<dbReference type="PANTHER" id="PTHR33452:SF1">
    <property type="entry name" value="INNER MEMBRANE PROTEIN YPHA-RELATED"/>
    <property type="match status" value="1"/>
</dbReference>
<gene>
    <name evidence="8" type="ORF">JF888_02215</name>
</gene>
<evidence type="ECO:0000313" key="9">
    <source>
        <dbReference type="Proteomes" id="UP000620075"/>
    </source>
</evidence>
<keyword evidence="4 7" id="KW-0812">Transmembrane</keyword>
<name>A0A934KBY6_9BACT</name>
<comment type="similarity">
    <text evidence="2">Belongs to the DoxX family.</text>
</comment>
<comment type="subcellular location">
    <subcellularLocation>
        <location evidence="1">Cell membrane</location>
        <topology evidence="1">Multi-pass membrane protein</topology>
    </subcellularLocation>
</comment>
<feature type="transmembrane region" description="Helical" evidence="7">
    <location>
        <begin position="125"/>
        <end position="146"/>
    </location>
</feature>
<evidence type="ECO:0000256" key="6">
    <source>
        <dbReference type="ARBA" id="ARBA00023136"/>
    </source>
</evidence>
<dbReference type="GO" id="GO:0005886">
    <property type="term" value="C:plasma membrane"/>
    <property type="evidence" value="ECO:0007669"/>
    <property type="project" value="UniProtKB-SubCell"/>
</dbReference>
<evidence type="ECO:0000256" key="3">
    <source>
        <dbReference type="ARBA" id="ARBA00022475"/>
    </source>
</evidence>